<evidence type="ECO:0000313" key="8">
    <source>
        <dbReference type="EMBL" id="MBD2871364.1"/>
    </source>
</evidence>
<evidence type="ECO:0000256" key="5">
    <source>
        <dbReference type="ARBA" id="ARBA00022801"/>
    </source>
</evidence>
<name>A0A927CNQ0_9BACL</name>
<dbReference type="InterPro" id="IPR016286">
    <property type="entry name" value="FUC_metazoa-typ"/>
</dbReference>
<evidence type="ECO:0000256" key="4">
    <source>
        <dbReference type="ARBA" id="ARBA00022729"/>
    </source>
</evidence>
<dbReference type="RefSeq" id="WP_190865098.1">
    <property type="nucleotide sequence ID" value="NZ_JACXIY010000029.1"/>
</dbReference>
<evidence type="ECO:0000256" key="6">
    <source>
        <dbReference type="ARBA" id="ARBA00023295"/>
    </source>
</evidence>
<comment type="function">
    <text evidence="1">Alpha-L-fucosidase is responsible for hydrolyzing the alpha-1,6-linked fucose joined to the reducing-end N-acetylglucosamine of the carbohydrate moieties of glycoproteins.</text>
</comment>
<proteinExistence type="inferred from homology"/>
<sequence>MSNTLPTKEQLLPTRQQLEFLSWEIGVFFHFGIRTFYEGHRDWDGKPMPLEGFNPVQLDCESWIRTVKAAGGKYAILVCKHHDGFANWPSKYTEYGVHNTPWKGGKGDVVQEFVEACRKHDIKVGLYYSPAEMGYTERSPKEHDDYFINQIGELLTGYGKIDYLWFDGCGSEGHDYDEPRIIQAIRMMQPEILIFNMWDPDVRWVGNEGGIAHFNNSNLVSELDFSVMTDEASSLSEQKFLPAECDFMMRDQWFYSEYDTDHVKSVEELMGIYYYSVGRGANFLINIGPDRRGLLPEVDASRLIEFGNEVRRKFANPIDSTVEKTENGFSIKLDKGRLINHVILREDLTLGEHVEEFEIAVKAPVLHQSAVVHIGRTIGHKRIIPVPPIEAVQVIIRVTKSSGPIELLSPEIYYC</sequence>
<keyword evidence="9" id="KW-1185">Reference proteome</keyword>
<dbReference type="AlphaFoldDB" id="A0A927CNQ0"/>
<dbReference type="GO" id="GO:0006004">
    <property type="term" value="P:fucose metabolic process"/>
    <property type="evidence" value="ECO:0007669"/>
    <property type="project" value="InterPro"/>
</dbReference>
<organism evidence="8 9">
    <name type="scientific">Paenibacillus arenilitoris</name>
    <dbReference type="NCBI Taxonomy" id="2772299"/>
    <lineage>
        <taxon>Bacteria</taxon>
        <taxon>Bacillati</taxon>
        <taxon>Bacillota</taxon>
        <taxon>Bacilli</taxon>
        <taxon>Bacillales</taxon>
        <taxon>Paenibacillaceae</taxon>
        <taxon>Paenibacillus</taxon>
    </lineage>
</organism>
<dbReference type="GO" id="GO:0005764">
    <property type="term" value="C:lysosome"/>
    <property type="evidence" value="ECO:0007669"/>
    <property type="project" value="TreeGrafter"/>
</dbReference>
<comment type="similarity">
    <text evidence="2">Belongs to the glycosyl hydrolase 29 family.</text>
</comment>
<dbReference type="Gene3D" id="3.20.20.80">
    <property type="entry name" value="Glycosidases"/>
    <property type="match status" value="1"/>
</dbReference>
<dbReference type="InterPro" id="IPR000933">
    <property type="entry name" value="Glyco_hydro_29"/>
</dbReference>
<evidence type="ECO:0000259" key="7">
    <source>
        <dbReference type="Pfam" id="PF01120"/>
    </source>
</evidence>
<dbReference type="SMART" id="SM00812">
    <property type="entry name" value="Alpha_L_fucos"/>
    <property type="match status" value="1"/>
</dbReference>
<dbReference type="PRINTS" id="PR00741">
    <property type="entry name" value="GLHYDRLASE29"/>
</dbReference>
<dbReference type="GO" id="GO:0016139">
    <property type="term" value="P:glycoside catabolic process"/>
    <property type="evidence" value="ECO:0007669"/>
    <property type="project" value="TreeGrafter"/>
</dbReference>
<evidence type="ECO:0000256" key="2">
    <source>
        <dbReference type="ARBA" id="ARBA00007951"/>
    </source>
</evidence>
<feature type="domain" description="Glycoside hydrolase family 29 N-terminal" evidence="7">
    <location>
        <begin position="51"/>
        <end position="308"/>
    </location>
</feature>
<dbReference type="SUPFAM" id="SSF51445">
    <property type="entry name" value="(Trans)glycosidases"/>
    <property type="match status" value="1"/>
</dbReference>
<comment type="caution">
    <text evidence="8">The sequence shown here is derived from an EMBL/GenBank/DDBJ whole genome shotgun (WGS) entry which is preliminary data.</text>
</comment>
<evidence type="ECO:0000256" key="1">
    <source>
        <dbReference type="ARBA" id="ARBA00004071"/>
    </source>
</evidence>
<protein>
    <recommendedName>
        <fullName evidence="3">alpha-L-fucosidase</fullName>
        <ecNumber evidence="3">3.2.1.51</ecNumber>
    </recommendedName>
</protein>
<dbReference type="Gene3D" id="2.60.120.260">
    <property type="entry name" value="Galactose-binding domain-like"/>
    <property type="match status" value="1"/>
</dbReference>
<evidence type="ECO:0000256" key="3">
    <source>
        <dbReference type="ARBA" id="ARBA00012662"/>
    </source>
</evidence>
<dbReference type="EC" id="3.2.1.51" evidence="3"/>
<dbReference type="Pfam" id="PF01120">
    <property type="entry name" value="Alpha_L_fucos"/>
    <property type="match status" value="1"/>
</dbReference>
<gene>
    <name evidence="8" type="ORF">IDH41_22510</name>
</gene>
<dbReference type="InterPro" id="IPR017853">
    <property type="entry name" value="GH"/>
</dbReference>
<dbReference type="PANTHER" id="PTHR10030:SF37">
    <property type="entry name" value="ALPHA-L-FUCOSIDASE-RELATED"/>
    <property type="match status" value="1"/>
</dbReference>
<evidence type="ECO:0000313" key="9">
    <source>
        <dbReference type="Proteomes" id="UP000632125"/>
    </source>
</evidence>
<keyword evidence="6" id="KW-0326">Glycosidase</keyword>
<dbReference type="Proteomes" id="UP000632125">
    <property type="component" value="Unassembled WGS sequence"/>
</dbReference>
<dbReference type="EMBL" id="JACXIY010000029">
    <property type="protein sequence ID" value="MBD2871364.1"/>
    <property type="molecule type" value="Genomic_DNA"/>
</dbReference>
<reference evidence="8" key="1">
    <citation type="submission" date="2020-09" db="EMBL/GenBank/DDBJ databases">
        <title>A novel bacterium of genus Paenibacillus, isolated from South China Sea.</title>
        <authorList>
            <person name="Huang H."/>
            <person name="Mo K."/>
            <person name="Hu Y."/>
        </authorList>
    </citation>
    <scope>NUCLEOTIDE SEQUENCE</scope>
    <source>
        <strain evidence="8">IB182493</strain>
    </source>
</reference>
<dbReference type="InterPro" id="IPR057739">
    <property type="entry name" value="Glyco_hydro_29_N"/>
</dbReference>
<keyword evidence="5" id="KW-0378">Hydrolase</keyword>
<dbReference type="PANTHER" id="PTHR10030">
    <property type="entry name" value="ALPHA-L-FUCOSIDASE"/>
    <property type="match status" value="1"/>
</dbReference>
<keyword evidence="4" id="KW-0732">Signal</keyword>
<accession>A0A927CNQ0</accession>
<dbReference type="GO" id="GO:0004560">
    <property type="term" value="F:alpha-L-fucosidase activity"/>
    <property type="evidence" value="ECO:0007669"/>
    <property type="project" value="InterPro"/>
</dbReference>